<proteinExistence type="predicted"/>
<sequence length="157" mass="17393">MPPEGQRVTRGTIRCVPGHFSGPDGVPVRFSGLPASYGSTHFTNTSGLIHRKRVFFFGKVVSRAMSSGTRREGPWDVTSRHSVHRAFYAHWATHVVINLYYAGPSSTNKRRPLFGIPTPLLTIVAPSSLIPEWCMFPFAVVASSSTKEVTIRLLLLR</sequence>
<protein>
    <submittedName>
        <fullName evidence="1">Uncharacterized protein</fullName>
    </submittedName>
</protein>
<dbReference type="AlphaFoldDB" id="A0A6V7Q220"/>
<reference evidence="1" key="1">
    <citation type="submission" date="2020-07" db="EMBL/GenBank/DDBJ databases">
        <authorList>
            <person name="Lin J."/>
        </authorList>
    </citation>
    <scope>NUCLEOTIDE SEQUENCE</scope>
</reference>
<gene>
    <name evidence="1" type="ORF">CB5_LOCUS20261</name>
</gene>
<accession>A0A6V7Q220</accession>
<name>A0A6V7Q220_ANACO</name>
<organism evidence="1">
    <name type="scientific">Ananas comosus var. bracteatus</name>
    <name type="common">red pineapple</name>
    <dbReference type="NCBI Taxonomy" id="296719"/>
    <lineage>
        <taxon>Eukaryota</taxon>
        <taxon>Viridiplantae</taxon>
        <taxon>Streptophyta</taxon>
        <taxon>Embryophyta</taxon>
        <taxon>Tracheophyta</taxon>
        <taxon>Spermatophyta</taxon>
        <taxon>Magnoliopsida</taxon>
        <taxon>Liliopsida</taxon>
        <taxon>Poales</taxon>
        <taxon>Bromeliaceae</taxon>
        <taxon>Bromelioideae</taxon>
        <taxon>Ananas</taxon>
    </lineage>
</organism>
<dbReference type="EMBL" id="LR862131">
    <property type="protein sequence ID" value="CAD1837050.1"/>
    <property type="molecule type" value="Genomic_DNA"/>
</dbReference>
<evidence type="ECO:0000313" key="1">
    <source>
        <dbReference type="EMBL" id="CAD1837050.1"/>
    </source>
</evidence>